<dbReference type="CDD" id="cd03444">
    <property type="entry name" value="Thioesterase_II_repeat1"/>
    <property type="match status" value="1"/>
</dbReference>
<dbReference type="Proteomes" id="UP000038045">
    <property type="component" value="Unplaced"/>
</dbReference>
<evidence type="ECO:0000256" key="2">
    <source>
        <dbReference type="ARBA" id="ARBA00022801"/>
    </source>
</evidence>
<dbReference type="InterPro" id="IPR003703">
    <property type="entry name" value="Acyl_CoA_thio"/>
</dbReference>
<dbReference type="PANTHER" id="PTHR11066:SF34">
    <property type="entry name" value="ACYL-COENZYME A THIOESTERASE 8"/>
    <property type="match status" value="1"/>
</dbReference>
<dbReference type="InterPro" id="IPR049449">
    <property type="entry name" value="TesB_ACOT8-like_N"/>
</dbReference>
<accession>A0A0N4ZMC5</accession>
<proteinExistence type="inferred from homology"/>
<reference evidence="6" key="1">
    <citation type="submission" date="2017-02" db="UniProtKB">
        <authorList>
            <consortium name="WormBaseParasite"/>
        </authorList>
    </citation>
    <scope>IDENTIFICATION</scope>
</reference>
<dbReference type="GO" id="GO:0009062">
    <property type="term" value="P:fatty acid catabolic process"/>
    <property type="evidence" value="ECO:0007669"/>
    <property type="project" value="TreeGrafter"/>
</dbReference>
<organism evidence="5 6">
    <name type="scientific">Parastrongyloides trichosuri</name>
    <name type="common">Possum-specific nematode worm</name>
    <dbReference type="NCBI Taxonomy" id="131310"/>
    <lineage>
        <taxon>Eukaryota</taxon>
        <taxon>Metazoa</taxon>
        <taxon>Ecdysozoa</taxon>
        <taxon>Nematoda</taxon>
        <taxon>Chromadorea</taxon>
        <taxon>Rhabditida</taxon>
        <taxon>Tylenchina</taxon>
        <taxon>Panagrolaimomorpha</taxon>
        <taxon>Strongyloidoidea</taxon>
        <taxon>Strongyloididae</taxon>
        <taxon>Parastrongyloides</taxon>
    </lineage>
</organism>
<dbReference type="STRING" id="131310.A0A0N4ZMC5"/>
<sequence>MSISADGASNSSKDPIDDFFGLDKVSDNIYKTRKIRTRVTANIAYGGQIFTNAISAAEETVDSQMVPHSCHNYFIKIANDLTPIYFHVDRIRDGASFATRYVKAIQNNEIVSTAQVSFHKKESAPFTHQEKMPDVPEPEKLLSSIEFAENVLALQESGKEIIKDKYIGALVKLIASDRRHLFESRPVDPEQHFCLKKYLPPIKHFMWVKSLYPLGNDLKKHRAMMNYISDASLASAGYLGHLSHGFIPSMIVSLDHNIYIHTDNINAEEWILYESYSTTANNSRVLAHGKFWSRSGKLLATTVQECLVREAIKSKK</sequence>
<keyword evidence="2" id="KW-0378">Hydrolase</keyword>
<dbReference type="WBParaSite" id="PTRK_0000969400.1">
    <property type="protein sequence ID" value="PTRK_0000969400.1"/>
    <property type="gene ID" value="PTRK_0000969400"/>
</dbReference>
<dbReference type="Gene3D" id="2.40.160.210">
    <property type="entry name" value="Acyl-CoA thioesterase, double hotdog domain"/>
    <property type="match status" value="1"/>
</dbReference>
<dbReference type="GO" id="GO:0006637">
    <property type="term" value="P:acyl-CoA metabolic process"/>
    <property type="evidence" value="ECO:0007669"/>
    <property type="project" value="InterPro"/>
</dbReference>
<comment type="similarity">
    <text evidence="1">Belongs to the C/M/P thioester hydrolase family.</text>
</comment>
<evidence type="ECO:0000313" key="6">
    <source>
        <dbReference type="WBParaSite" id="PTRK_0000969400.1"/>
    </source>
</evidence>
<dbReference type="Pfam" id="PF02551">
    <property type="entry name" value="Acyl_CoA_thio"/>
    <property type="match status" value="1"/>
</dbReference>
<feature type="domain" description="Acyl-CoA thioesterase-like N-terminal HotDog" evidence="4">
    <location>
        <begin position="41"/>
        <end position="119"/>
    </location>
</feature>
<evidence type="ECO:0000259" key="3">
    <source>
        <dbReference type="Pfam" id="PF02551"/>
    </source>
</evidence>
<name>A0A0N4ZMC5_PARTI</name>
<evidence type="ECO:0000313" key="5">
    <source>
        <dbReference type="Proteomes" id="UP000038045"/>
    </source>
</evidence>
<feature type="domain" description="Acyl-CoA thioesterase 2 C-terminal" evidence="3">
    <location>
        <begin position="206"/>
        <end position="305"/>
    </location>
</feature>
<dbReference type="InterPro" id="IPR025652">
    <property type="entry name" value="TesB_C"/>
</dbReference>
<dbReference type="CDD" id="cd03445">
    <property type="entry name" value="Thioesterase_II_repeat2"/>
    <property type="match status" value="1"/>
</dbReference>
<keyword evidence="5" id="KW-1185">Reference proteome</keyword>
<dbReference type="SUPFAM" id="SSF54637">
    <property type="entry name" value="Thioesterase/thiol ester dehydrase-isomerase"/>
    <property type="match status" value="2"/>
</dbReference>
<dbReference type="InterPro" id="IPR029069">
    <property type="entry name" value="HotDog_dom_sf"/>
</dbReference>
<evidence type="ECO:0000256" key="1">
    <source>
        <dbReference type="ARBA" id="ARBA00006538"/>
    </source>
</evidence>
<dbReference type="AlphaFoldDB" id="A0A0N4ZMC5"/>
<dbReference type="PANTHER" id="PTHR11066">
    <property type="entry name" value="ACYL-COA THIOESTERASE"/>
    <property type="match status" value="1"/>
</dbReference>
<dbReference type="GO" id="GO:0047617">
    <property type="term" value="F:fatty acyl-CoA hydrolase activity"/>
    <property type="evidence" value="ECO:0007669"/>
    <property type="project" value="InterPro"/>
</dbReference>
<dbReference type="GO" id="GO:0005782">
    <property type="term" value="C:peroxisomal matrix"/>
    <property type="evidence" value="ECO:0007669"/>
    <property type="project" value="TreeGrafter"/>
</dbReference>
<protein>
    <submittedName>
        <fullName evidence="6">Acyl-coenzyme A thioesterase 8</fullName>
    </submittedName>
</protein>
<dbReference type="InterPro" id="IPR042171">
    <property type="entry name" value="Acyl-CoA_hotdog"/>
</dbReference>
<evidence type="ECO:0000259" key="4">
    <source>
        <dbReference type="Pfam" id="PF13622"/>
    </source>
</evidence>
<dbReference type="Pfam" id="PF13622">
    <property type="entry name" value="4HBT_3"/>
    <property type="match status" value="1"/>
</dbReference>